<evidence type="ECO:0000313" key="1">
    <source>
        <dbReference type="EMBL" id="RHW48658.1"/>
    </source>
</evidence>
<protein>
    <submittedName>
        <fullName evidence="1">Aldose 1-epimerase family protein</fullName>
    </submittedName>
</protein>
<dbReference type="InterPro" id="IPR008183">
    <property type="entry name" value="Aldose_1/G6P_1-epimerase"/>
</dbReference>
<dbReference type="InterPro" id="IPR037481">
    <property type="entry name" value="LacX"/>
</dbReference>
<dbReference type="EMBL" id="QOCS01000003">
    <property type="protein sequence ID" value="RHW48658.1"/>
    <property type="molecule type" value="Genomic_DNA"/>
</dbReference>
<dbReference type="Gene3D" id="2.70.98.10">
    <property type="match status" value="1"/>
</dbReference>
<accession>A0A417ZD27</accession>
<dbReference type="GO" id="GO:0030246">
    <property type="term" value="F:carbohydrate binding"/>
    <property type="evidence" value="ECO:0007669"/>
    <property type="project" value="InterPro"/>
</dbReference>
<reference evidence="1 2" key="1">
    <citation type="submission" date="2018-07" db="EMBL/GenBank/DDBJ databases">
        <title>Genome sequences of six Lactobacillus spp. isolated from bumble bee guts.</title>
        <authorList>
            <person name="Motta E.V.S."/>
            <person name="Moran N.A."/>
        </authorList>
    </citation>
    <scope>NUCLEOTIDE SEQUENCE [LARGE SCALE GENOMIC DNA]</scope>
    <source>
        <strain evidence="1 2">LV-8.1</strain>
    </source>
</reference>
<dbReference type="RefSeq" id="WP_118909974.1">
    <property type="nucleotide sequence ID" value="NZ_QOCS01000003.1"/>
</dbReference>
<dbReference type="AlphaFoldDB" id="A0A417ZD27"/>
<sequence length="275" mass="31948">MIIKIKNSHYQVNIDSQGSQMIKIINKDYHFNYLWDGLEWPKHAPILFPAIGRSNNDSYMLNGKKYLMPQHGFAADQEFSIISHTEDRAILELQSNQETKSQYPFNFRLQVIFNLLSSGLSISFIVKNLNQDDMPFSLGSHPAFKVPIANQGRFDNYYVDFVGNKEPLKVYEIIKKPYTYRTGKLESINTEGLHTIKLNHQIFKSGLRIILNHDINEVIVHSLKNKHSISLMVSDFDNVCLWTKEDSNLPFLCIEPFNGLPDIYGNTVDWYKKRR</sequence>
<organism evidence="1 2">
    <name type="scientific">Bombilactobacillus bombi</name>
    <dbReference type="NCBI Taxonomy" id="1303590"/>
    <lineage>
        <taxon>Bacteria</taxon>
        <taxon>Bacillati</taxon>
        <taxon>Bacillota</taxon>
        <taxon>Bacilli</taxon>
        <taxon>Lactobacillales</taxon>
        <taxon>Lactobacillaceae</taxon>
        <taxon>Bombilactobacillus</taxon>
    </lineage>
</organism>
<dbReference type="Pfam" id="PF01263">
    <property type="entry name" value="Aldose_epim"/>
    <property type="match status" value="1"/>
</dbReference>
<evidence type="ECO:0000313" key="2">
    <source>
        <dbReference type="Proteomes" id="UP000284822"/>
    </source>
</evidence>
<dbReference type="SUPFAM" id="SSF74650">
    <property type="entry name" value="Galactose mutarotase-like"/>
    <property type="match status" value="1"/>
</dbReference>
<dbReference type="GO" id="GO:0016853">
    <property type="term" value="F:isomerase activity"/>
    <property type="evidence" value="ECO:0007669"/>
    <property type="project" value="InterPro"/>
</dbReference>
<comment type="caution">
    <text evidence="1">The sequence shown here is derived from an EMBL/GenBank/DDBJ whole genome shotgun (WGS) entry which is preliminary data.</text>
</comment>
<name>A0A417ZD27_9LACO</name>
<proteinExistence type="predicted"/>
<dbReference type="GO" id="GO:0005975">
    <property type="term" value="P:carbohydrate metabolic process"/>
    <property type="evidence" value="ECO:0007669"/>
    <property type="project" value="InterPro"/>
</dbReference>
<dbReference type="Proteomes" id="UP000284822">
    <property type="component" value="Unassembled WGS sequence"/>
</dbReference>
<dbReference type="InterPro" id="IPR011013">
    <property type="entry name" value="Gal_mutarotase_sf_dom"/>
</dbReference>
<gene>
    <name evidence="1" type="ORF">DS832_00885</name>
</gene>
<dbReference type="CDD" id="cd09024">
    <property type="entry name" value="Aldose_epim_lacX"/>
    <property type="match status" value="1"/>
</dbReference>
<dbReference type="InterPro" id="IPR014718">
    <property type="entry name" value="GH-type_carb-bd"/>
</dbReference>